<proteinExistence type="predicted"/>
<dbReference type="RefSeq" id="WP_135182290.1">
    <property type="nucleotide sequence ID" value="NZ_JADGKZ010000011.1"/>
</dbReference>
<gene>
    <name evidence="1" type="ORF">E4T82_07850</name>
</gene>
<name>A0A4Y9JBF3_9STRE</name>
<dbReference type="EMBL" id="SPPD01000011">
    <property type="protein sequence ID" value="TFU97416.1"/>
    <property type="molecule type" value="Genomic_DNA"/>
</dbReference>
<dbReference type="Proteomes" id="UP000297253">
    <property type="component" value="Unassembled WGS sequence"/>
</dbReference>
<comment type="caution">
    <text evidence="1">The sequence shown here is derived from an EMBL/GenBank/DDBJ whole genome shotgun (WGS) entry which is preliminary data.</text>
</comment>
<accession>A0A4Y9JBF3</accession>
<dbReference type="InterPro" id="IPR042099">
    <property type="entry name" value="ANL_N_sf"/>
</dbReference>
<sequence length="135" mass="15843">MSILTKFNEKLIEFPEREIIITKYRNYSFRDIELMSNYFASKLLIASQSEIIPFYLIRSEYVLPVVLGIMKAGKIPLPITNSLDLGKSLERVKDVEFDTIICDEVADVSLNINVLEIPQYNEYREYEQIKKNNRK</sequence>
<evidence type="ECO:0000313" key="1">
    <source>
        <dbReference type="EMBL" id="TFU97416.1"/>
    </source>
</evidence>
<evidence type="ECO:0008006" key="3">
    <source>
        <dbReference type="Google" id="ProtNLM"/>
    </source>
</evidence>
<evidence type="ECO:0000313" key="2">
    <source>
        <dbReference type="Proteomes" id="UP000297253"/>
    </source>
</evidence>
<dbReference type="Gene3D" id="3.40.50.12780">
    <property type="entry name" value="N-terminal domain of ligase-like"/>
    <property type="match status" value="1"/>
</dbReference>
<organism evidence="1 2">
    <name type="scientific">Streptococcus cuniculi</name>
    <dbReference type="NCBI Taxonomy" id="1432788"/>
    <lineage>
        <taxon>Bacteria</taxon>
        <taxon>Bacillati</taxon>
        <taxon>Bacillota</taxon>
        <taxon>Bacilli</taxon>
        <taxon>Lactobacillales</taxon>
        <taxon>Streptococcaceae</taxon>
        <taxon>Streptococcus</taxon>
    </lineage>
</organism>
<reference evidence="1 2" key="1">
    <citation type="submission" date="2019-03" db="EMBL/GenBank/DDBJ databases">
        <title>Diversity of the mouse oral microbiome.</title>
        <authorList>
            <person name="Joseph S."/>
            <person name="Aduse-Opoku J."/>
            <person name="Curtis M."/>
            <person name="Wade W."/>
            <person name="Hashim A."/>
        </authorList>
    </citation>
    <scope>NUCLEOTIDE SEQUENCE [LARGE SCALE GENOMIC DNA]</scope>
    <source>
        <strain evidence="1 2">WM131</strain>
    </source>
</reference>
<dbReference type="AlphaFoldDB" id="A0A4Y9JBF3"/>
<dbReference type="SUPFAM" id="SSF56801">
    <property type="entry name" value="Acetyl-CoA synthetase-like"/>
    <property type="match status" value="1"/>
</dbReference>
<protein>
    <recommendedName>
        <fullName evidence="3">AMP-dependent synthetase/ligase domain-containing protein</fullName>
    </recommendedName>
</protein>